<dbReference type="EMBL" id="BBIO01000002">
    <property type="protein sequence ID" value="GAK43955.1"/>
    <property type="molecule type" value="Genomic_DNA"/>
</dbReference>
<proteinExistence type="predicted"/>
<dbReference type="RefSeq" id="WP_045442490.1">
    <property type="nucleotide sequence ID" value="NZ_BBIO01000002.1"/>
</dbReference>
<dbReference type="STRING" id="1333998.M2A_0454"/>
<protein>
    <submittedName>
        <fullName evidence="1">Conserved protein</fullName>
    </submittedName>
</protein>
<gene>
    <name evidence="1" type="ORF">M2A_0454</name>
</gene>
<organism evidence="1 2">
    <name type="scientific">Tepidicaulis marinus</name>
    <dbReference type="NCBI Taxonomy" id="1333998"/>
    <lineage>
        <taxon>Bacteria</taxon>
        <taxon>Pseudomonadati</taxon>
        <taxon>Pseudomonadota</taxon>
        <taxon>Alphaproteobacteria</taxon>
        <taxon>Hyphomicrobiales</taxon>
        <taxon>Parvibaculaceae</taxon>
        <taxon>Tepidicaulis</taxon>
    </lineage>
</organism>
<dbReference type="AlphaFoldDB" id="A0A081B7D7"/>
<reference evidence="1 2" key="1">
    <citation type="submission" date="2014-07" db="EMBL/GenBank/DDBJ databases">
        <title>Tepidicaulis marinum gen. nov., sp. nov., a novel marine bacterium denitrifying nitrate to nitrous oxide strictly under microaerobic conditions.</title>
        <authorList>
            <person name="Takeuchi M."/>
            <person name="Yamagishi T."/>
            <person name="Kamagata Y."/>
            <person name="Oshima K."/>
            <person name="Hattori M."/>
            <person name="Katayama T."/>
            <person name="Hanada S."/>
            <person name="Tamaki H."/>
            <person name="Marumo K."/>
            <person name="Maeda H."/>
            <person name="Nedachi M."/>
            <person name="Iwasaki W."/>
            <person name="Suwa Y."/>
            <person name="Sakata S."/>
        </authorList>
    </citation>
    <scope>NUCLEOTIDE SEQUENCE [LARGE SCALE GENOMIC DNA]</scope>
    <source>
        <strain evidence="1 2">MA2</strain>
    </source>
</reference>
<dbReference type="InterPro" id="IPR009922">
    <property type="entry name" value="DUF1457"/>
</dbReference>
<evidence type="ECO:0000313" key="1">
    <source>
        <dbReference type="EMBL" id="GAK43955.1"/>
    </source>
</evidence>
<dbReference type="Pfam" id="PF07310">
    <property type="entry name" value="PAS_5"/>
    <property type="match status" value="1"/>
</dbReference>
<accession>A0A081B7D7</accession>
<comment type="caution">
    <text evidence="1">The sequence shown here is derived from an EMBL/GenBank/DDBJ whole genome shotgun (WGS) entry which is preliminary data.</text>
</comment>
<dbReference type="eggNOG" id="COG5388">
    <property type="taxonomic scope" value="Bacteria"/>
</dbReference>
<evidence type="ECO:0000313" key="2">
    <source>
        <dbReference type="Proteomes" id="UP000028702"/>
    </source>
</evidence>
<keyword evidence="2" id="KW-1185">Reference proteome</keyword>
<dbReference type="Proteomes" id="UP000028702">
    <property type="component" value="Unassembled WGS sequence"/>
</dbReference>
<sequence>MVLNPVPLDALDPKHPVAVYAHYHKAKQGMEDVLLKDNFDPIDLPRVIPWMLILDKIGRPEHPDFLYRLAGTGCREIFGIDYTGKLLGDDLPPAAADERREEILGVMESKAPSITRTEIPLAGREFITIIRGVFAVSSSGKAVDRIHIIIAPEDQRVGNT</sequence>
<name>A0A081B7D7_9HYPH</name>